<feature type="compositionally biased region" description="Basic and acidic residues" evidence="1">
    <location>
        <begin position="74"/>
        <end position="86"/>
    </location>
</feature>
<feature type="transmembrane region" description="Helical" evidence="2">
    <location>
        <begin position="101"/>
        <end position="121"/>
    </location>
</feature>
<accession>A0A397TAS8</accession>
<keyword evidence="4" id="KW-1185">Reference proteome</keyword>
<comment type="caution">
    <text evidence="3">The sequence shown here is derived from an EMBL/GenBank/DDBJ whole genome shotgun (WGS) entry which is preliminary data.</text>
</comment>
<dbReference type="Proteomes" id="UP000265703">
    <property type="component" value="Unassembled WGS sequence"/>
</dbReference>
<feature type="transmembrane region" description="Helical" evidence="2">
    <location>
        <begin position="133"/>
        <end position="149"/>
    </location>
</feature>
<feature type="region of interest" description="Disordered" evidence="1">
    <location>
        <begin position="1"/>
        <end position="22"/>
    </location>
</feature>
<reference evidence="3 4" key="1">
    <citation type="submission" date="2018-06" db="EMBL/GenBank/DDBJ databases">
        <title>Comparative genomics reveals the genomic features of Rhizophagus irregularis, R. cerebriforme, R. diaphanum and Gigaspora rosea, and their symbiotic lifestyle signature.</title>
        <authorList>
            <person name="Morin E."/>
            <person name="San Clemente H."/>
            <person name="Chen E.C.H."/>
            <person name="De La Providencia I."/>
            <person name="Hainaut M."/>
            <person name="Kuo A."/>
            <person name="Kohler A."/>
            <person name="Murat C."/>
            <person name="Tang N."/>
            <person name="Roy S."/>
            <person name="Loubradou J."/>
            <person name="Henrissat B."/>
            <person name="Grigoriev I.V."/>
            <person name="Corradi N."/>
            <person name="Roux C."/>
            <person name="Martin F.M."/>
        </authorList>
    </citation>
    <scope>NUCLEOTIDE SEQUENCE [LARGE SCALE GENOMIC DNA]</scope>
    <source>
        <strain evidence="3 4">DAOM 227022</strain>
    </source>
</reference>
<keyword evidence="2" id="KW-0812">Transmembrane</keyword>
<dbReference type="OrthoDB" id="2322699at2759"/>
<feature type="region of interest" description="Disordered" evidence="1">
    <location>
        <begin position="74"/>
        <end position="94"/>
    </location>
</feature>
<keyword evidence="2" id="KW-1133">Transmembrane helix</keyword>
<evidence type="ECO:0000313" key="3">
    <source>
        <dbReference type="EMBL" id="RIA92101.1"/>
    </source>
</evidence>
<sequence>MTATYAEVVRKENKENKENSENYEADVITNAQKISIPTSNATNSKENEDATLLKKGEFPKNKEVNGSIKIAGDLKKTAEERDESQQRTRGSNEVSKRSKGVIFFTVAIDIALAGLLVGTIYKKPTINKVKLGFGTVGLSLFYGFQWFFYQKHSD</sequence>
<evidence type="ECO:0000256" key="1">
    <source>
        <dbReference type="SAM" id="MobiDB-lite"/>
    </source>
</evidence>
<feature type="compositionally biased region" description="Basic and acidic residues" evidence="1">
    <location>
        <begin position="8"/>
        <end position="20"/>
    </location>
</feature>
<proteinExistence type="predicted"/>
<keyword evidence="2" id="KW-0472">Membrane</keyword>
<organism evidence="3 4">
    <name type="scientific">Glomus cerebriforme</name>
    <dbReference type="NCBI Taxonomy" id="658196"/>
    <lineage>
        <taxon>Eukaryota</taxon>
        <taxon>Fungi</taxon>
        <taxon>Fungi incertae sedis</taxon>
        <taxon>Mucoromycota</taxon>
        <taxon>Glomeromycotina</taxon>
        <taxon>Glomeromycetes</taxon>
        <taxon>Glomerales</taxon>
        <taxon>Glomeraceae</taxon>
        <taxon>Glomus</taxon>
    </lineage>
</organism>
<gene>
    <name evidence="3" type="ORF">C1645_736632</name>
</gene>
<protein>
    <submittedName>
        <fullName evidence="3">Uncharacterized protein</fullName>
    </submittedName>
</protein>
<evidence type="ECO:0000256" key="2">
    <source>
        <dbReference type="SAM" id="Phobius"/>
    </source>
</evidence>
<name>A0A397TAS8_9GLOM</name>
<evidence type="ECO:0000313" key="4">
    <source>
        <dbReference type="Proteomes" id="UP000265703"/>
    </source>
</evidence>
<dbReference type="EMBL" id="QKYT01000135">
    <property type="protein sequence ID" value="RIA92101.1"/>
    <property type="molecule type" value="Genomic_DNA"/>
</dbReference>
<dbReference type="AlphaFoldDB" id="A0A397TAS8"/>